<evidence type="ECO:0000313" key="2">
    <source>
        <dbReference type="Proteomes" id="UP000007590"/>
    </source>
</evidence>
<dbReference type="EMBL" id="CP003349">
    <property type="protein sequence ID" value="AFD08582.1"/>
    <property type="molecule type" value="Genomic_DNA"/>
</dbReference>
<accession>H8KSN1</accession>
<dbReference type="AlphaFoldDB" id="H8KSN1"/>
<proteinExistence type="predicted"/>
<sequence length="230" mass="26684">MGMFLSITGVIGKAQEEVLSSLTKYAKSVGGGLEKEVLSTDNYNCSIIESVNGNTTIIYPNNYLEWDTSSEFISKDLNTPVFSFHIHDGDLWMYVLFVNGEIVDQFNPIPDYWDGNISDDEIQSWKGSATIINKYVEFVKPEDIEKYLVRWDLDIETGEKAYEGDEFVQEDWQLLDFMKKMRLPFPLNEKWQPNATTFKLWTKELSLKQSNPNGTKVPINVIKKPWWKIW</sequence>
<dbReference type="RefSeq" id="WP_014681805.1">
    <property type="nucleotide sequence ID" value="NC_017770.1"/>
</dbReference>
<protein>
    <submittedName>
        <fullName evidence="1">Uncharacterized protein</fullName>
    </submittedName>
</protein>
<dbReference type="eggNOG" id="ENOG5031GVG">
    <property type="taxonomic scope" value="Bacteria"/>
</dbReference>
<dbReference type="Proteomes" id="UP000007590">
    <property type="component" value="Chromosome"/>
</dbReference>
<dbReference type="STRING" id="929556.Solca_3578"/>
<name>H8KSN1_SOLCM</name>
<evidence type="ECO:0000313" key="1">
    <source>
        <dbReference type="EMBL" id="AFD08582.1"/>
    </source>
</evidence>
<dbReference type="OrthoDB" id="4173938at2"/>
<reference evidence="1" key="1">
    <citation type="submission" date="2012-02" db="EMBL/GenBank/DDBJ databases">
        <title>The complete genome of Solitalea canadensis DSM 3403.</title>
        <authorList>
            <consortium name="US DOE Joint Genome Institute (JGI-PGF)"/>
            <person name="Lucas S."/>
            <person name="Copeland A."/>
            <person name="Lapidus A."/>
            <person name="Glavina del Rio T."/>
            <person name="Dalin E."/>
            <person name="Tice H."/>
            <person name="Bruce D."/>
            <person name="Goodwin L."/>
            <person name="Pitluck S."/>
            <person name="Peters L."/>
            <person name="Ovchinnikova G."/>
            <person name="Lu M."/>
            <person name="Kyrpides N."/>
            <person name="Mavromatis K."/>
            <person name="Ivanova N."/>
            <person name="Brettin T."/>
            <person name="Detter J.C."/>
            <person name="Han C."/>
            <person name="Larimer F."/>
            <person name="Land M."/>
            <person name="Hauser L."/>
            <person name="Markowitz V."/>
            <person name="Cheng J.-F."/>
            <person name="Hugenholtz P."/>
            <person name="Woyke T."/>
            <person name="Wu D."/>
            <person name="Spring S."/>
            <person name="Schroeder M."/>
            <person name="Kopitz M."/>
            <person name="Brambilla E."/>
            <person name="Klenk H.-P."/>
            <person name="Eisen J.A."/>
        </authorList>
    </citation>
    <scope>NUCLEOTIDE SEQUENCE</scope>
    <source>
        <strain evidence="1">DSM 3403</strain>
    </source>
</reference>
<gene>
    <name evidence="1" type="ordered locus">Solca_3578</name>
</gene>
<dbReference type="HOGENOM" id="CLU_115754_0_0_10"/>
<organism evidence="1 2">
    <name type="scientific">Solitalea canadensis (strain ATCC 29591 / DSM 3403 / JCM 21819 / LMG 8368 / NBRC 15130 / NCIMB 12057 / USAM 9D)</name>
    <name type="common">Flexibacter canadensis</name>
    <dbReference type="NCBI Taxonomy" id="929556"/>
    <lineage>
        <taxon>Bacteria</taxon>
        <taxon>Pseudomonadati</taxon>
        <taxon>Bacteroidota</taxon>
        <taxon>Sphingobacteriia</taxon>
        <taxon>Sphingobacteriales</taxon>
        <taxon>Sphingobacteriaceae</taxon>
        <taxon>Solitalea</taxon>
    </lineage>
</organism>
<keyword evidence="2" id="KW-1185">Reference proteome</keyword>
<dbReference type="KEGG" id="scn:Solca_3578"/>